<sequence length="139" mass="14850">MSIVAATLGNTPNHAKYTCTSRFAFLRLEITLSNPSADSAAVVITSTTLKLQVASSIKQLFGTVGVATHNFDVLSVDQVPGTHGQVSSSAILRLRQESVTPLWSALALSTKFDKLPCKYHVTQVASSLVELASARYLTL</sequence>
<dbReference type="SUPFAM" id="SSF160350">
    <property type="entry name" value="Rnp2-like"/>
    <property type="match status" value="1"/>
</dbReference>
<dbReference type="OrthoDB" id="61519at2759"/>
<protein>
    <submittedName>
        <fullName evidence="3">Uncharacterized protein</fullName>
    </submittedName>
</protein>
<dbReference type="EMBL" id="KI913163">
    <property type="protein sequence ID" value="ETV70855.1"/>
    <property type="molecule type" value="Genomic_DNA"/>
</dbReference>
<gene>
    <name evidence="3" type="ORF">H257_13635</name>
</gene>
<dbReference type="GO" id="GO:0005730">
    <property type="term" value="C:nucleolus"/>
    <property type="evidence" value="ECO:0007669"/>
    <property type="project" value="TreeGrafter"/>
</dbReference>
<keyword evidence="2" id="KW-0819">tRNA processing</keyword>
<dbReference type="STRING" id="112090.W4FTL4"/>
<evidence type="ECO:0000256" key="2">
    <source>
        <dbReference type="ARBA" id="ARBA00022694"/>
    </source>
</evidence>
<organism evidence="3">
    <name type="scientific">Aphanomyces astaci</name>
    <name type="common">Crayfish plague agent</name>
    <dbReference type="NCBI Taxonomy" id="112090"/>
    <lineage>
        <taxon>Eukaryota</taxon>
        <taxon>Sar</taxon>
        <taxon>Stramenopiles</taxon>
        <taxon>Oomycota</taxon>
        <taxon>Saprolegniomycetes</taxon>
        <taxon>Saprolegniales</taxon>
        <taxon>Verrucalvaceae</taxon>
        <taxon>Aphanomyces</taxon>
    </lineage>
</organism>
<name>W4FTL4_APHAT</name>
<dbReference type="PANTHER" id="PTHR15441">
    <property type="entry name" value="RIBONUCLEASE P PROTEIN SUBUNIT P14"/>
    <property type="match status" value="1"/>
</dbReference>
<dbReference type="Pfam" id="PF01900">
    <property type="entry name" value="RNase_P_Rpp14"/>
    <property type="match status" value="1"/>
</dbReference>
<dbReference type="GeneID" id="20815631"/>
<dbReference type="VEuPathDB" id="FungiDB:H257_13635"/>
<evidence type="ECO:0000256" key="1">
    <source>
        <dbReference type="ARBA" id="ARBA00010800"/>
    </source>
</evidence>
<proteinExistence type="inferred from homology"/>
<dbReference type="GO" id="GO:0001682">
    <property type="term" value="P:tRNA 5'-leader removal"/>
    <property type="evidence" value="ECO:0007669"/>
    <property type="project" value="InterPro"/>
</dbReference>
<evidence type="ECO:0000313" key="3">
    <source>
        <dbReference type="EMBL" id="ETV70855.1"/>
    </source>
</evidence>
<dbReference type="RefSeq" id="XP_009839518.1">
    <property type="nucleotide sequence ID" value="XM_009841216.1"/>
</dbReference>
<comment type="similarity">
    <text evidence="1">Belongs to the eukaryotic/archaeal RNase P protein component 2 family.</text>
</comment>
<accession>W4FTL4</accession>
<dbReference type="GO" id="GO:0030681">
    <property type="term" value="C:multimeric ribonuclease P complex"/>
    <property type="evidence" value="ECO:0007669"/>
    <property type="project" value="TreeGrafter"/>
</dbReference>
<reference evidence="3" key="1">
    <citation type="submission" date="2013-12" db="EMBL/GenBank/DDBJ databases">
        <title>The Genome Sequence of Aphanomyces astaci APO3.</title>
        <authorList>
            <consortium name="The Broad Institute Genomics Platform"/>
            <person name="Russ C."/>
            <person name="Tyler B."/>
            <person name="van West P."/>
            <person name="Dieguez-Uribeondo J."/>
            <person name="Young S.K."/>
            <person name="Zeng Q."/>
            <person name="Gargeya S."/>
            <person name="Fitzgerald M."/>
            <person name="Abouelleil A."/>
            <person name="Alvarado L."/>
            <person name="Chapman S.B."/>
            <person name="Gainer-Dewar J."/>
            <person name="Goldberg J."/>
            <person name="Griggs A."/>
            <person name="Gujja S."/>
            <person name="Hansen M."/>
            <person name="Howarth C."/>
            <person name="Imamovic A."/>
            <person name="Ireland A."/>
            <person name="Larimer J."/>
            <person name="McCowan C."/>
            <person name="Murphy C."/>
            <person name="Pearson M."/>
            <person name="Poon T.W."/>
            <person name="Priest M."/>
            <person name="Roberts A."/>
            <person name="Saif S."/>
            <person name="Shea T."/>
            <person name="Sykes S."/>
            <person name="Wortman J."/>
            <person name="Nusbaum C."/>
            <person name="Birren B."/>
        </authorList>
    </citation>
    <scope>NUCLEOTIDE SEQUENCE [LARGE SCALE GENOMIC DNA]</scope>
    <source>
        <strain evidence="3">APO3</strain>
    </source>
</reference>
<dbReference type="InterPro" id="IPR038085">
    <property type="entry name" value="Rnp2-like_sf"/>
</dbReference>
<dbReference type="AlphaFoldDB" id="W4FTL4"/>
<dbReference type="GO" id="GO:0033204">
    <property type="term" value="F:ribonuclease P RNA binding"/>
    <property type="evidence" value="ECO:0007669"/>
    <property type="project" value="TreeGrafter"/>
</dbReference>
<dbReference type="Gene3D" id="3.30.70.3250">
    <property type="entry name" value="Ribonuclease P, Pop5 subunit"/>
    <property type="match status" value="1"/>
</dbReference>
<dbReference type="PANTHER" id="PTHR15441:SF1">
    <property type="entry name" value="RIBONUCLEASE P PROTEIN SUBUNIT P14"/>
    <property type="match status" value="1"/>
</dbReference>
<dbReference type="InterPro" id="IPR002759">
    <property type="entry name" value="Pop5/Rpp14/Rnp2-like"/>
</dbReference>